<dbReference type="PANTHER" id="PTHR30349:SF64">
    <property type="entry name" value="PROPHAGE INTEGRASE INTD-RELATED"/>
    <property type="match status" value="1"/>
</dbReference>
<dbReference type="Pfam" id="PF00589">
    <property type="entry name" value="Phage_integrase"/>
    <property type="match status" value="1"/>
</dbReference>
<dbReference type="AlphaFoldDB" id="A0A554XPX8"/>
<comment type="similarity">
    <text evidence="1">Belongs to the 'phage' integrase family.</text>
</comment>
<dbReference type="Gene3D" id="1.10.443.10">
    <property type="entry name" value="Intergrase catalytic core"/>
    <property type="match status" value="1"/>
</dbReference>
<keyword evidence="3 5" id="KW-0238">DNA-binding</keyword>
<keyword evidence="4" id="KW-0233">DNA recombination</keyword>
<dbReference type="GO" id="GO:0006310">
    <property type="term" value="P:DNA recombination"/>
    <property type="evidence" value="ECO:0007669"/>
    <property type="project" value="UniProtKB-KW"/>
</dbReference>
<evidence type="ECO:0000259" key="6">
    <source>
        <dbReference type="PROSITE" id="PS51898"/>
    </source>
</evidence>
<dbReference type="InterPro" id="IPR011946">
    <property type="entry name" value="Integrase_integron-type"/>
</dbReference>
<dbReference type="CDD" id="cd01193">
    <property type="entry name" value="INT_IntI_C"/>
    <property type="match status" value="1"/>
</dbReference>
<comment type="caution">
    <text evidence="8">The sequence shown here is derived from an EMBL/GenBank/DDBJ whole genome shotgun (WGS) entry which is preliminary data.</text>
</comment>
<evidence type="ECO:0000259" key="7">
    <source>
        <dbReference type="PROSITE" id="PS51900"/>
    </source>
</evidence>
<dbReference type="GO" id="GO:0003677">
    <property type="term" value="F:DNA binding"/>
    <property type="evidence" value="ECO:0007669"/>
    <property type="project" value="UniProtKB-UniRule"/>
</dbReference>
<dbReference type="PROSITE" id="PS51898">
    <property type="entry name" value="TYR_RECOMBINASE"/>
    <property type="match status" value="1"/>
</dbReference>
<feature type="domain" description="Tyr recombinase" evidence="6">
    <location>
        <begin position="249"/>
        <end position="462"/>
    </location>
</feature>
<dbReference type="NCBIfam" id="TIGR02249">
    <property type="entry name" value="integrase_gron"/>
    <property type="match status" value="1"/>
</dbReference>
<proteinExistence type="inferred from homology"/>
<reference evidence="8 9" key="1">
    <citation type="submission" date="2019-07" db="EMBL/GenBank/DDBJ databases">
        <title>Tepidimonas fonticaldi AT-A2 draft genome.</title>
        <authorList>
            <person name="Da Costa M.S."/>
            <person name="Froufe H.J.C."/>
            <person name="Egas C."/>
            <person name="Albuquerque L."/>
        </authorList>
    </citation>
    <scope>NUCLEOTIDE SEQUENCE [LARGE SCALE GENOMIC DNA]</scope>
    <source>
        <strain evidence="8 9">AT-A2</strain>
    </source>
</reference>
<evidence type="ECO:0000256" key="5">
    <source>
        <dbReference type="PROSITE-ProRule" id="PRU01248"/>
    </source>
</evidence>
<keyword evidence="2" id="KW-0229">DNA integration</keyword>
<dbReference type="Pfam" id="PF13495">
    <property type="entry name" value="Phage_int_SAM_4"/>
    <property type="match status" value="1"/>
</dbReference>
<organism evidence="8 9">
    <name type="scientific">Tepidimonas fonticaldi</name>
    <dbReference type="NCBI Taxonomy" id="1101373"/>
    <lineage>
        <taxon>Bacteria</taxon>
        <taxon>Pseudomonadati</taxon>
        <taxon>Pseudomonadota</taxon>
        <taxon>Betaproteobacteria</taxon>
        <taxon>Burkholderiales</taxon>
        <taxon>Tepidimonas</taxon>
    </lineage>
</organism>
<dbReference type="InterPro" id="IPR002104">
    <property type="entry name" value="Integrase_catalytic"/>
</dbReference>
<dbReference type="PROSITE" id="PS51900">
    <property type="entry name" value="CB"/>
    <property type="match status" value="1"/>
</dbReference>
<dbReference type="InterPro" id="IPR013762">
    <property type="entry name" value="Integrase-like_cat_sf"/>
</dbReference>
<accession>A0A554XPX8</accession>
<gene>
    <name evidence="8" type="primary">xerD_2</name>
    <name evidence="8" type="ORF">Tfont_00520</name>
</gene>
<evidence type="ECO:0000313" key="8">
    <source>
        <dbReference type="EMBL" id="TSE37867.1"/>
    </source>
</evidence>
<dbReference type="Proteomes" id="UP000316388">
    <property type="component" value="Unassembled WGS sequence"/>
</dbReference>
<dbReference type="PANTHER" id="PTHR30349">
    <property type="entry name" value="PHAGE INTEGRASE-RELATED"/>
    <property type="match status" value="1"/>
</dbReference>
<sequence length="469" mass="52123">MGQVSREERQRRFWDSFIQLLHEQGVKPPADRWHVVRAEGFIRAFPGRKLAELTADDVTAYLEKLGREGALEGWQFRQVVVAIQILFSMVRPTWLEIFDWAYWLASATALEPTHPSVARQPAVSIPPAAAEASLLERMGEGGCARVVHLHREDFLLLSRTIRTRGLSIRTEKAYLHWLCRLVAFHGMRAPARLGAAEVVSFLQHLAVVRNVSASTQNQALNALVFFYDKALEQPLGDLGPMVRAKRPKRLPVVLSVAEVKRLLAAMDGVHGLIAALLYGTGMRLLECLRLRVQDVAFERNLIVVRRGKGDKDRVVPLPATVVPALKAHLESVRQLHEADLAEGLGEVMLPDALAHKYPAAGREWGWQFVFPSGRLSVDPRSGVTRRHHLHEDSVQKALRAAVAQAGIGRQASCHSLRHSFATHLLERGHDIRTVQELLGHADVSTTMIYTHVLNRAGVGALSPLDGLMG</sequence>
<evidence type="ECO:0000256" key="2">
    <source>
        <dbReference type="ARBA" id="ARBA00022908"/>
    </source>
</evidence>
<evidence type="ECO:0000256" key="3">
    <source>
        <dbReference type="ARBA" id="ARBA00023125"/>
    </source>
</evidence>
<evidence type="ECO:0000256" key="4">
    <source>
        <dbReference type="ARBA" id="ARBA00023172"/>
    </source>
</evidence>
<dbReference type="EMBL" id="VJOO01000003">
    <property type="protein sequence ID" value="TSE37867.1"/>
    <property type="molecule type" value="Genomic_DNA"/>
</dbReference>
<feature type="domain" description="Core-binding (CB)" evidence="7">
    <location>
        <begin position="145"/>
        <end position="231"/>
    </location>
</feature>
<dbReference type="GO" id="GO:0015074">
    <property type="term" value="P:DNA integration"/>
    <property type="evidence" value="ECO:0007669"/>
    <property type="project" value="UniProtKB-KW"/>
</dbReference>
<evidence type="ECO:0000313" key="9">
    <source>
        <dbReference type="Proteomes" id="UP000316388"/>
    </source>
</evidence>
<dbReference type="InterPro" id="IPR011010">
    <property type="entry name" value="DNA_brk_join_enz"/>
</dbReference>
<dbReference type="InterPro" id="IPR050090">
    <property type="entry name" value="Tyrosine_recombinase_XerCD"/>
</dbReference>
<dbReference type="InterPro" id="IPR004107">
    <property type="entry name" value="Integrase_SAM-like_N"/>
</dbReference>
<dbReference type="InterPro" id="IPR010998">
    <property type="entry name" value="Integrase_recombinase_N"/>
</dbReference>
<name>A0A554XPX8_9BURK</name>
<protein>
    <submittedName>
        <fullName evidence="8">Tyrosine recombinase XerD</fullName>
    </submittedName>
</protein>
<dbReference type="SUPFAM" id="SSF56349">
    <property type="entry name" value="DNA breaking-rejoining enzymes"/>
    <property type="match status" value="1"/>
</dbReference>
<evidence type="ECO:0000256" key="1">
    <source>
        <dbReference type="ARBA" id="ARBA00008857"/>
    </source>
</evidence>
<dbReference type="InterPro" id="IPR044068">
    <property type="entry name" value="CB"/>
</dbReference>
<dbReference type="Gene3D" id="1.10.150.130">
    <property type="match status" value="1"/>
</dbReference>